<feature type="signal peptide" evidence="1">
    <location>
        <begin position="1"/>
        <end position="22"/>
    </location>
</feature>
<dbReference type="AlphaFoldDB" id="A0AAD3TIH2"/>
<organism evidence="2 3">
    <name type="scientific">Nepenthes gracilis</name>
    <name type="common">Slender pitcher plant</name>
    <dbReference type="NCBI Taxonomy" id="150966"/>
    <lineage>
        <taxon>Eukaryota</taxon>
        <taxon>Viridiplantae</taxon>
        <taxon>Streptophyta</taxon>
        <taxon>Embryophyta</taxon>
        <taxon>Tracheophyta</taxon>
        <taxon>Spermatophyta</taxon>
        <taxon>Magnoliopsida</taxon>
        <taxon>eudicotyledons</taxon>
        <taxon>Gunneridae</taxon>
        <taxon>Pentapetalae</taxon>
        <taxon>Caryophyllales</taxon>
        <taxon>Nepenthaceae</taxon>
        <taxon>Nepenthes</taxon>
    </lineage>
</organism>
<keyword evidence="1" id="KW-0732">Signal</keyword>
<comment type="caution">
    <text evidence="2">The sequence shown here is derived from an EMBL/GenBank/DDBJ whole genome shotgun (WGS) entry which is preliminary data.</text>
</comment>
<feature type="chain" id="PRO_5042113927" description="Secreted protein" evidence="1">
    <location>
        <begin position="23"/>
        <end position="155"/>
    </location>
</feature>
<evidence type="ECO:0000313" key="3">
    <source>
        <dbReference type="Proteomes" id="UP001279734"/>
    </source>
</evidence>
<protein>
    <recommendedName>
        <fullName evidence="4">Secreted protein</fullName>
    </recommendedName>
</protein>
<evidence type="ECO:0008006" key="4">
    <source>
        <dbReference type="Google" id="ProtNLM"/>
    </source>
</evidence>
<reference evidence="2" key="1">
    <citation type="submission" date="2023-05" db="EMBL/GenBank/DDBJ databases">
        <title>Nepenthes gracilis genome sequencing.</title>
        <authorList>
            <person name="Fukushima K."/>
        </authorList>
    </citation>
    <scope>NUCLEOTIDE SEQUENCE</scope>
    <source>
        <strain evidence="2">SING2019-196</strain>
    </source>
</reference>
<evidence type="ECO:0000313" key="2">
    <source>
        <dbReference type="EMBL" id="GMH30545.1"/>
    </source>
</evidence>
<evidence type="ECO:0000256" key="1">
    <source>
        <dbReference type="SAM" id="SignalP"/>
    </source>
</evidence>
<sequence length="155" mass="16606">MYQIAWTLAMAVMALILTRTLARFVSMYEPTSVIAQLSASAFPAIATRIPTPCVDEAISAATPTSNVGCTRVSSHSLGPRLGLSIGFESPWLSPSSLPQLCLHPQPHTGTLDRLALRLESSLYRALRLPCIFLQSPAWTLAKITPKAVSIGKACA</sequence>
<accession>A0AAD3TIH2</accession>
<gene>
    <name evidence="2" type="ORF">Nepgr_032388</name>
</gene>
<proteinExistence type="predicted"/>
<name>A0AAD3TIH2_NEPGR</name>
<keyword evidence="3" id="KW-1185">Reference proteome</keyword>
<dbReference type="Proteomes" id="UP001279734">
    <property type="component" value="Unassembled WGS sequence"/>
</dbReference>
<dbReference type="EMBL" id="BSYO01000038">
    <property type="protein sequence ID" value="GMH30545.1"/>
    <property type="molecule type" value="Genomic_DNA"/>
</dbReference>